<dbReference type="AlphaFoldDB" id="A0A3S9HT27"/>
<dbReference type="InterPro" id="IPR002347">
    <property type="entry name" value="SDR_fam"/>
</dbReference>
<accession>A0A3S9HT27</accession>
<evidence type="ECO:0000313" key="4">
    <source>
        <dbReference type="EMBL" id="AZP15205.1"/>
    </source>
</evidence>
<dbReference type="InterPro" id="IPR057326">
    <property type="entry name" value="KR_dom"/>
</dbReference>
<reference evidence="4 5" key="1">
    <citation type="submission" date="2018-12" db="EMBL/GenBank/DDBJ databases">
        <authorList>
            <person name="Li K."/>
        </authorList>
    </citation>
    <scope>NUCLEOTIDE SEQUENCE [LARGE SCALE GENOMIC DNA]</scope>
    <source>
        <strain evidence="5">CR22</strain>
    </source>
</reference>
<dbReference type="FunFam" id="3.40.50.720:FF:000084">
    <property type="entry name" value="Short-chain dehydrogenase reductase"/>
    <property type="match status" value="1"/>
</dbReference>
<evidence type="ECO:0000259" key="3">
    <source>
        <dbReference type="SMART" id="SM00822"/>
    </source>
</evidence>
<dbReference type="EMBL" id="CP034463">
    <property type="protein sequence ID" value="AZP15205.1"/>
    <property type="molecule type" value="Genomic_DNA"/>
</dbReference>
<evidence type="ECO:0000313" key="5">
    <source>
        <dbReference type="Proteomes" id="UP000280197"/>
    </source>
</evidence>
<dbReference type="RefSeq" id="WP_126269589.1">
    <property type="nucleotide sequence ID" value="NZ_CP034463.1"/>
</dbReference>
<feature type="domain" description="Ketoreductase" evidence="3">
    <location>
        <begin position="8"/>
        <end position="190"/>
    </location>
</feature>
<dbReference type="Pfam" id="PF13561">
    <property type="entry name" value="adh_short_C2"/>
    <property type="match status" value="1"/>
</dbReference>
<keyword evidence="2" id="KW-0560">Oxidoreductase</keyword>
<dbReference type="InterPro" id="IPR050259">
    <property type="entry name" value="SDR"/>
</dbReference>
<organism evidence="4 5">
    <name type="scientific">Streptomyces aquilus</name>
    <dbReference type="NCBI Taxonomy" id="2548456"/>
    <lineage>
        <taxon>Bacteria</taxon>
        <taxon>Bacillati</taxon>
        <taxon>Actinomycetota</taxon>
        <taxon>Actinomycetes</taxon>
        <taxon>Kitasatosporales</taxon>
        <taxon>Streptomycetaceae</taxon>
        <taxon>Streptomyces</taxon>
    </lineage>
</organism>
<dbReference type="GO" id="GO:0016491">
    <property type="term" value="F:oxidoreductase activity"/>
    <property type="evidence" value="ECO:0007669"/>
    <property type="project" value="UniProtKB-KW"/>
</dbReference>
<comment type="similarity">
    <text evidence="1">Belongs to the short-chain dehydrogenases/reductases (SDR) family.</text>
</comment>
<dbReference type="SMART" id="SM00822">
    <property type="entry name" value="PKS_KR"/>
    <property type="match status" value="1"/>
</dbReference>
<gene>
    <name evidence="4" type="ORF">EJC51_03250</name>
</gene>
<keyword evidence="5" id="KW-1185">Reference proteome</keyword>
<sequence length="266" mass="27308">MNSQPQTRKVAVVGGTRGIGAAVTSTFVRAGHDVLLTGRNVPQVVLEKFRTEAAREGQRVEALALDAAAPDSAERLAGAASSLLGGLDVLCLNAGIFPNKPLAELTYADVREVFAVNVESQMLAVAACLPLLWESAAGRVVLTSSITGPVTGFPGWSHYGASKAAQLGFMRTAALELAPFGITVNAVAPGNVATEGLDGMGEEYLAQMTATIPLGRLARPQEIADAVEFLAGERASFITGQVVTVDGGQTLPESPEAVLPVTGAGG</sequence>
<protein>
    <submittedName>
        <fullName evidence="4">SDR family oxidoreductase</fullName>
    </submittedName>
</protein>
<dbReference type="PRINTS" id="PR00081">
    <property type="entry name" value="GDHRDH"/>
</dbReference>
<dbReference type="PANTHER" id="PTHR42879:SF2">
    <property type="entry name" value="3-OXOACYL-[ACYL-CARRIER-PROTEIN] REDUCTASE FABG"/>
    <property type="match status" value="1"/>
</dbReference>
<name>A0A3S9HT27_9ACTN</name>
<dbReference type="Gene3D" id="3.40.50.720">
    <property type="entry name" value="NAD(P)-binding Rossmann-like Domain"/>
    <property type="match status" value="1"/>
</dbReference>
<dbReference type="PANTHER" id="PTHR42879">
    <property type="entry name" value="3-OXOACYL-(ACYL-CARRIER-PROTEIN) REDUCTASE"/>
    <property type="match status" value="1"/>
</dbReference>
<dbReference type="SUPFAM" id="SSF51735">
    <property type="entry name" value="NAD(P)-binding Rossmann-fold domains"/>
    <property type="match status" value="1"/>
</dbReference>
<dbReference type="KEGG" id="saqu:EJC51_03250"/>
<proteinExistence type="inferred from homology"/>
<evidence type="ECO:0000256" key="2">
    <source>
        <dbReference type="ARBA" id="ARBA00023002"/>
    </source>
</evidence>
<dbReference type="InterPro" id="IPR036291">
    <property type="entry name" value="NAD(P)-bd_dom_sf"/>
</dbReference>
<dbReference type="PRINTS" id="PR00080">
    <property type="entry name" value="SDRFAMILY"/>
</dbReference>
<dbReference type="CDD" id="cd05233">
    <property type="entry name" value="SDR_c"/>
    <property type="match status" value="1"/>
</dbReference>
<dbReference type="Proteomes" id="UP000280197">
    <property type="component" value="Chromosome"/>
</dbReference>
<evidence type="ECO:0000256" key="1">
    <source>
        <dbReference type="ARBA" id="ARBA00006484"/>
    </source>
</evidence>